<dbReference type="NCBIfam" id="TIGR01400">
    <property type="entry name" value="fliR"/>
    <property type="match status" value="1"/>
</dbReference>
<dbReference type="RefSeq" id="WP_373656269.1">
    <property type="nucleotide sequence ID" value="NZ_JBGUAW010000007.1"/>
</dbReference>
<name>A0ABV4TWY8_9GAMM</name>
<evidence type="ECO:0000313" key="11">
    <source>
        <dbReference type="EMBL" id="MFA9461482.1"/>
    </source>
</evidence>
<evidence type="ECO:0000256" key="2">
    <source>
        <dbReference type="ARBA" id="ARBA00009772"/>
    </source>
</evidence>
<accession>A0ABV4TWY8</accession>
<evidence type="ECO:0000256" key="9">
    <source>
        <dbReference type="NCBIfam" id="TIGR01400"/>
    </source>
</evidence>
<dbReference type="PANTHER" id="PTHR30065">
    <property type="entry name" value="FLAGELLAR BIOSYNTHETIC PROTEIN FLIR"/>
    <property type="match status" value="1"/>
</dbReference>
<dbReference type="PRINTS" id="PR00953">
    <property type="entry name" value="TYPE3IMRPROT"/>
</dbReference>
<dbReference type="Proteomes" id="UP001575181">
    <property type="component" value="Unassembled WGS sequence"/>
</dbReference>
<evidence type="ECO:0000313" key="12">
    <source>
        <dbReference type="Proteomes" id="UP001575181"/>
    </source>
</evidence>
<keyword evidence="8 10" id="KW-0975">Bacterial flagellum</keyword>
<evidence type="ECO:0000256" key="6">
    <source>
        <dbReference type="ARBA" id="ARBA00022989"/>
    </source>
</evidence>
<dbReference type="InterPro" id="IPR002010">
    <property type="entry name" value="T3SS_IM_R"/>
</dbReference>
<keyword evidence="6 10" id="KW-1133">Transmembrane helix</keyword>
<keyword evidence="11" id="KW-0282">Flagellum</keyword>
<comment type="function">
    <text evidence="1 10">Role in flagellar biosynthesis.</text>
</comment>
<feature type="transmembrane region" description="Helical" evidence="10">
    <location>
        <begin position="68"/>
        <end position="96"/>
    </location>
</feature>
<feature type="transmembrane region" description="Helical" evidence="10">
    <location>
        <begin position="221"/>
        <end position="241"/>
    </location>
</feature>
<feature type="transmembrane region" description="Helical" evidence="10">
    <location>
        <begin position="38"/>
        <end position="56"/>
    </location>
</feature>
<feature type="transmembrane region" description="Helical" evidence="10">
    <location>
        <begin position="129"/>
        <end position="152"/>
    </location>
</feature>
<keyword evidence="11" id="KW-0966">Cell projection</keyword>
<evidence type="ECO:0000256" key="10">
    <source>
        <dbReference type="RuleBase" id="RU362071"/>
    </source>
</evidence>
<dbReference type="InterPro" id="IPR006303">
    <property type="entry name" value="FliR"/>
</dbReference>
<dbReference type="PANTHER" id="PTHR30065:SF1">
    <property type="entry name" value="SURFACE PRESENTATION OF ANTIGENS PROTEIN SPAR"/>
    <property type="match status" value="1"/>
</dbReference>
<evidence type="ECO:0000256" key="7">
    <source>
        <dbReference type="ARBA" id="ARBA00023136"/>
    </source>
</evidence>
<evidence type="ECO:0000256" key="5">
    <source>
        <dbReference type="ARBA" id="ARBA00022692"/>
    </source>
</evidence>
<comment type="subcellular location">
    <subcellularLocation>
        <location evidence="10">Cell membrane</location>
        <topology evidence="10">Multi-pass membrane protein</topology>
    </subcellularLocation>
    <subcellularLocation>
        <location evidence="10">Bacterial flagellum basal body</location>
    </subcellularLocation>
</comment>
<keyword evidence="4 10" id="KW-1003">Cell membrane</keyword>
<evidence type="ECO:0000256" key="8">
    <source>
        <dbReference type="ARBA" id="ARBA00023143"/>
    </source>
</evidence>
<gene>
    <name evidence="11" type="primary">fliR</name>
    <name evidence="11" type="ORF">ACERLL_11660</name>
</gene>
<evidence type="ECO:0000256" key="4">
    <source>
        <dbReference type="ARBA" id="ARBA00022475"/>
    </source>
</evidence>
<keyword evidence="5 10" id="KW-0812">Transmembrane</keyword>
<comment type="caution">
    <text evidence="11">The sequence shown here is derived from an EMBL/GenBank/DDBJ whole genome shotgun (WGS) entry which is preliminary data.</text>
</comment>
<evidence type="ECO:0000256" key="3">
    <source>
        <dbReference type="ARBA" id="ARBA00021717"/>
    </source>
</evidence>
<evidence type="ECO:0000256" key="1">
    <source>
        <dbReference type="ARBA" id="ARBA00002578"/>
    </source>
</evidence>
<reference evidence="11 12" key="1">
    <citation type="submission" date="2024-08" db="EMBL/GenBank/DDBJ databases">
        <title>Whole-genome sequencing of halo(alkali)philic microorganisms from hypersaline lakes.</title>
        <authorList>
            <person name="Sorokin D.Y."/>
            <person name="Merkel A.Y."/>
            <person name="Messina E."/>
            <person name="Yakimov M."/>
        </authorList>
    </citation>
    <scope>NUCLEOTIDE SEQUENCE [LARGE SCALE GENOMIC DNA]</scope>
    <source>
        <strain evidence="11 12">Cl-TMA</strain>
    </source>
</reference>
<organism evidence="11 12">
    <name type="scientific">Thiohalorhabdus methylotrophus</name>
    <dbReference type="NCBI Taxonomy" id="3242694"/>
    <lineage>
        <taxon>Bacteria</taxon>
        <taxon>Pseudomonadati</taxon>
        <taxon>Pseudomonadota</taxon>
        <taxon>Gammaproteobacteria</taxon>
        <taxon>Thiohalorhabdales</taxon>
        <taxon>Thiohalorhabdaceae</taxon>
        <taxon>Thiohalorhabdus</taxon>
    </lineage>
</organism>
<dbReference type="EMBL" id="JBGUAW010000007">
    <property type="protein sequence ID" value="MFA9461482.1"/>
    <property type="molecule type" value="Genomic_DNA"/>
</dbReference>
<dbReference type="Pfam" id="PF01311">
    <property type="entry name" value="Bac_export_1"/>
    <property type="match status" value="1"/>
</dbReference>
<sequence>MEPFGFTYQDLFAGLLVFVRVMAFVGTAPLLSSSQISARIQVLLGLSLAITLYPFVRAEIPELRIDSTVWIGILGVQEVLAGALMGFSFTLLLAAIQLAGQSMGSTMGLALANVFDPATSAQINVLAQFYSLLALVLFISADGHFMFLRLLVESFERVPPGSIALGDAGARAVLEAGAHVFALGVRLAFPVLLTLLLVYAAAGVMSRAAPQIQVFFVLHPLNIALGLFVFSAVLGVSANVLREEFDRWMAQGLDLLTILGGG</sequence>
<feature type="transmembrane region" description="Helical" evidence="10">
    <location>
        <begin position="180"/>
        <end position="201"/>
    </location>
</feature>
<proteinExistence type="inferred from homology"/>
<keyword evidence="7 10" id="KW-0472">Membrane</keyword>
<keyword evidence="11" id="KW-0969">Cilium</keyword>
<protein>
    <recommendedName>
        <fullName evidence="3 9">Flagellar biosynthetic protein FliR</fullName>
    </recommendedName>
</protein>
<keyword evidence="12" id="KW-1185">Reference proteome</keyword>
<comment type="similarity">
    <text evidence="2 10">Belongs to the FliR/MopE/SpaR family.</text>
</comment>
<feature type="transmembrane region" description="Helical" evidence="10">
    <location>
        <begin position="12"/>
        <end position="32"/>
    </location>
</feature>